<evidence type="ECO:0000256" key="9">
    <source>
        <dbReference type="ARBA" id="ARBA00022679"/>
    </source>
</evidence>
<proteinExistence type="inferred from homology"/>
<gene>
    <name evidence="11" type="primary">glyA</name>
    <name evidence="14" type="ORF">J421_3005</name>
</gene>
<dbReference type="EMBL" id="CP007128">
    <property type="protein sequence ID" value="AHG90542.1"/>
    <property type="molecule type" value="Genomic_DNA"/>
</dbReference>
<feature type="binding site" evidence="11">
    <location>
        <begin position="364"/>
        <end position="366"/>
    </location>
    <ligand>
        <name>(6S)-5,6,7,8-tetrahydrofolate</name>
        <dbReference type="ChEBI" id="CHEBI:57453"/>
    </ligand>
</feature>
<protein>
    <recommendedName>
        <fullName evidence="11">Serine hydroxymethyltransferase</fullName>
        <shortName evidence="11">SHMT</shortName>
        <shortName evidence="11">Serine methylase</shortName>
        <ecNumber evidence="11">2.1.2.1</ecNumber>
    </recommendedName>
</protein>
<feature type="site" description="Plays an important role in substrate specificity" evidence="11">
    <location>
        <position position="240"/>
    </location>
</feature>
<dbReference type="HOGENOM" id="CLU_022477_2_1_0"/>
<comment type="subcellular location">
    <subcellularLocation>
        <location evidence="3 11">Cytoplasm</location>
    </subcellularLocation>
</comment>
<evidence type="ECO:0000256" key="7">
    <source>
        <dbReference type="ARBA" id="ARBA00022563"/>
    </source>
</evidence>
<comment type="pathway">
    <text evidence="11">Amino-acid biosynthesis; glycine biosynthesis; glycine from L-serine: step 1/1.</text>
</comment>
<dbReference type="FunCoup" id="W0RJD2">
    <property type="interactions" value="513"/>
</dbReference>
<evidence type="ECO:0000256" key="8">
    <source>
        <dbReference type="ARBA" id="ARBA00022605"/>
    </source>
</evidence>
<feature type="domain" description="Serine hydroxymethyltransferase-like" evidence="13">
    <location>
        <begin position="21"/>
        <end position="394"/>
    </location>
</feature>
<comment type="cofactor">
    <cofactor evidence="2 11 12">
        <name>pyridoxal 5'-phosphate</name>
        <dbReference type="ChEBI" id="CHEBI:597326"/>
    </cofactor>
</comment>
<dbReference type="HAMAP" id="MF_00051">
    <property type="entry name" value="SHMT"/>
    <property type="match status" value="1"/>
</dbReference>
<comment type="function">
    <text evidence="11">Catalyzes the reversible interconversion of serine and glycine with tetrahydrofolate (THF) serving as the one-carbon carrier. This reaction serves as the major source of one-carbon groups required for the biosynthesis of purines, thymidylate, methionine, and other important biomolecules. Also exhibits THF-independent aldolase activity toward beta-hydroxyamino acids, producing glycine and aldehydes, via a retro-aldol mechanism.</text>
</comment>
<evidence type="ECO:0000313" key="15">
    <source>
        <dbReference type="Proteomes" id="UP000019151"/>
    </source>
</evidence>
<comment type="caution">
    <text evidence="11">Lacks conserved residue(s) required for the propagation of feature annotation.</text>
</comment>
<dbReference type="PATRIC" id="fig|861299.3.peg.3058"/>
<evidence type="ECO:0000313" key="14">
    <source>
        <dbReference type="EMBL" id="AHG90542.1"/>
    </source>
</evidence>
<dbReference type="GO" id="GO:0004372">
    <property type="term" value="F:glycine hydroxymethyltransferase activity"/>
    <property type="evidence" value="ECO:0007669"/>
    <property type="project" value="UniProtKB-UniRule"/>
</dbReference>
<accession>W0RJD2</accession>
<keyword evidence="15" id="KW-1185">Reference proteome</keyword>
<dbReference type="FunFam" id="3.90.1150.10:FF:000003">
    <property type="entry name" value="Serine hydroxymethyltransferase"/>
    <property type="match status" value="1"/>
</dbReference>
<dbReference type="RefSeq" id="WP_025412012.1">
    <property type="nucleotide sequence ID" value="NZ_CP007128.1"/>
</dbReference>
<evidence type="ECO:0000256" key="1">
    <source>
        <dbReference type="ARBA" id="ARBA00001528"/>
    </source>
</evidence>
<keyword evidence="7 11" id="KW-0554">One-carbon metabolism</keyword>
<evidence type="ECO:0000259" key="13">
    <source>
        <dbReference type="Pfam" id="PF00464"/>
    </source>
</evidence>
<keyword evidence="6 11" id="KW-0963">Cytoplasm</keyword>
<keyword evidence="14" id="KW-0489">Methyltransferase</keyword>
<dbReference type="GO" id="GO:0032259">
    <property type="term" value="P:methylation"/>
    <property type="evidence" value="ECO:0007669"/>
    <property type="project" value="UniProtKB-KW"/>
</dbReference>
<dbReference type="AlphaFoldDB" id="W0RJD2"/>
<dbReference type="UniPathway" id="UPA00193"/>
<evidence type="ECO:0000256" key="12">
    <source>
        <dbReference type="PIRSR" id="PIRSR000412-50"/>
    </source>
</evidence>
<dbReference type="InterPro" id="IPR019798">
    <property type="entry name" value="Ser_HO-MeTrfase_PLP_BS"/>
</dbReference>
<comment type="pathway">
    <text evidence="11">One-carbon metabolism; tetrahydrofolate interconversion.</text>
</comment>
<dbReference type="SUPFAM" id="SSF53383">
    <property type="entry name" value="PLP-dependent transferases"/>
    <property type="match status" value="1"/>
</dbReference>
<evidence type="ECO:0000256" key="10">
    <source>
        <dbReference type="ARBA" id="ARBA00022898"/>
    </source>
</evidence>
<evidence type="ECO:0000256" key="5">
    <source>
        <dbReference type="ARBA" id="ARBA00011738"/>
    </source>
</evidence>
<dbReference type="GO" id="GO:0035999">
    <property type="term" value="P:tetrahydrofolate interconversion"/>
    <property type="evidence" value="ECO:0007669"/>
    <property type="project" value="UniProtKB-UniRule"/>
</dbReference>
<dbReference type="GO" id="GO:0008168">
    <property type="term" value="F:methyltransferase activity"/>
    <property type="evidence" value="ECO:0007669"/>
    <property type="project" value="UniProtKB-KW"/>
</dbReference>
<dbReference type="PROSITE" id="PS00096">
    <property type="entry name" value="SHMT"/>
    <property type="match status" value="1"/>
</dbReference>
<dbReference type="Proteomes" id="UP000019151">
    <property type="component" value="Chromosome"/>
</dbReference>
<comment type="similarity">
    <text evidence="4 11">Belongs to the SHMT family.</text>
</comment>
<dbReference type="InterPro" id="IPR015421">
    <property type="entry name" value="PyrdxlP-dep_Trfase_major"/>
</dbReference>
<dbReference type="GO" id="GO:0019264">
    <property type="term" value="P:glycine biosynthetic process from serine"/>
    <property type="evidence" value="ECO:0007669"/>
    <property type="project" value="UniProtKB-UniRule"/>
</dbReference>
<dbReference type="InParanoid" id="W0RJD2"/>
<keyword evidence="8 11" id="KW-0028">Amino-acid biosynthesis</keyword>
<comment type="catalytic activity">
    <reaction evidence="1 11">
        <text>(6R)-5,10-methylene-5,6,7,8-tetrahydrofolate + glycine + H2O = (6S)-5,6,7,8-tetrahydrofolate + L-serine</text>
        <dbReference type="Rhea" id="RHEA:15481"/>
        <dbReference type="ChEBI" id="CHEBI:15377"/>
        <dbReference type="ChEBI" id="CHEBI:15636"/>
        <dbReference type="ChEBI" id="CHEBI:33384"/>
        <dbReference type="ChEBI" id="CHEBI:57305"/>
        <dbReference type="ChEBI" id="CHEBI:57453"/>
        <dbReference type="EC" id="2.1.2.1"/>
    </reaction>
</comment>
<keyword evidence="9 11" id="KW-0808">Transferase</keyword>
<dbReference type="InterPro" id="IPR015422">
    <property type="entry name" value="PyrdxlP-dep_Trfase_small"/>
</dbReference>
<dbReference type="KEGG" id="gba:J421_3005"/>
<dbReference type="FunFam" id="3.40.640.10:FF:000001">
    <property type="entry name" value="Serine hydroxymethyltransferase"/>
    <property type="match status" value="1"/>
</dbReference>
<comment type="subunit">
    <text evidence="5 11">Homodimer.</text>
</comment>
<dbReference type="EC" id="2.1.2.1" evidence="11"/>
<evidence type="ECO:0000256" key="4">
    <source>
        <dbReference type="ARBA" id="ARBA00006376"/>
    </source>
</evidence>
<dbReference type="PANTHER" id="PTHR11680:SF35">
    <property type="entry name" value="SERINE HYDROXYMETHYLTRANSFERASE 1"/>
    <property type="match status" value="1"/>
</dbReference>
<dbReference type="GO" id="GO:0005829">
    <property type="term" value="C:cytosol"/>
    <property type="evidence" value="ECO:0007669"/>
    <property type="project" value="TreeGrafter"/>
</dbReference>
<dbReference type="Gene3D" id="3.90.1150.10">
    <property type="entry name" value="Aspartate Aminotransferase, domain 1"/>
    <property type="match status" value="1"/>
</dbReference>
<dbReference type="eggNOG" id="COG0112">
    <property type="taxonomic scope" value="Bacteria"/>
</dbReference>
<dbReference type="InterPro" id="IPR015424">
    <property type="entry name" value="PyrdxlP-dep_Trfase"/>
</dbReference>
<dbReference type="PIRSF" id="PIRSF000412">
    <property type="entry name" value="SHMT"/>
    <property type="match status" value="1"/>
</dbReference>
<evidence type="ECO:0000256" key="6">
    <source>
        <dbReference type="ARBA" id="ARBA00022490"/>
    </source>
</evidence>
<reference evidence="14 15" key="1">
    <citation type="journal article" date="2014" name="Genome Announc.">
        <title>Genome Sequence and Methylome of Soil Bacterium Gemmatirosa kalamazoonensis KBS708T, a Member of the Rarely Cultivated Gemmatimonadetes Phylum.</title>
        <authorList>
            <person name="Debruyn J.M."/>
            <person name="Radosevich M."/>
            <person name="Wommack K.E."/>
            <person name="Polson S.W."/>
            <person name="Hauser L.J."/>
            <person name="Fawaz M.N."/>
            <person name="Korlach J."/>
            <person name="Tsai Y.C."/>
        </authorList>
    </citation>
    <scope>NUCLEOTIDE SEQUENCE [LARGE SCALE GENOMIC DNA]</scope>
    <source>
        <strain evidence="14 15">KBS708</strain>
    </source>
</reference>
<dbReference type="Pfam" id="PF00464">
    <property type="entry name" value="SHMT"/>
    <property type="match status" value="1"/>
</dbReference>
<evidence type="ECO:0000256" key="11">
    <source>
        <dbReference type="HAMAP-Rule" id="MF_00051"/>
    </source>
</evidence>
<dbReference type="InterPro" id="IPR039429">
    <property type="entry name" value="SHMT-like_dom"/>
</dbReference>
<name>W0RJD2_9BACT</name>
<dbReference type="UniPathway" id="UPA00288">
    <property type="reaction ID" value="UER01023"/>
</dbReference>
<feature type="modified residue" description="N6-(pyridoxal phosphate)lysine" evidence="11 12">
    <location>
        <position position="241"/>
    </location>
</feature>
<feature type="binding site" evidence="11">
    <location>
        <position position="133"/>
    </location>
    <ligand>
        <name>(6S)-5,6,7,8-tetrahydrofolate</name>
        <dbReference type="ChEBI" id="CHEBI:57453"/>
    </ligand>
</feature>
<dbReference type="InterPro" id="IPR001085">
    <property type="entry name" value="Ser_HO-MeTrfase"/>
</dbReference>
<dbReference type="Gene3D" id="3.40.640.10">
    <property type="entry name" value="Type I PLP-dependent aspartate aminotransferase-like (Major domain)"/>
    <property type="match status" value="1"/>
</dbReference>
<dbReference type="GO" id="GO:0030170">
    <property type="term" value="F:pyridoxal phosphate binding"/>
    <property type="evidence" value="ECO:0007669"/>
    <property type="project" value="UniProtKB-UniRule"/>
</dbReference>
<dbReference type="CDD" id="cd00378">
    <property type="entry name" value="SHMT"/>
    <property type="match status" value="1"/>
</dbReference>
<dbReference type="NCBIfam" id="NF000586">
    <property type="entry name" value="PRK00011.1"/>
    <property type="match status" value="1"/>
</dbReference>
<evidence type="ECO:0000256" key="3">
    <source>
        <dbReference type="ARBA" id="ARBA00004496"/>
    </source>
</evidence>
<evidence type="ECO:0000256" key="2">
    <source>
        <dbReference type="ARBA" id="ARBA00001933"/>
    </source>
</evidence>
<dbReference type="OrthoDB" id="9803846at2"/>
<keyword evidence="10 11" id="KW-0663">Pyridoxal phosphate</keyword>
<feature type="binding site" evidence="11">
    <location>
        <begin position="137"/>
        <end position="139"/>
    </location>
    <ligand>
        <name>(6S)-5,6,7,8-tetrahydrofolate</name>
        <dbReference type="ChEBI" id="CHEBI:57453"/>
    </ligand>
</feature>
<sequence length="434" mass="46339">MNNGTNHWSDWDRCPPGPALTAADPEVAALIGEEIRRQNDGLELIASENFVSPAVLEAMGSPLTNKYAEGLPRKRYYGGCEIVDQIEQLAIDRAKELFGADHANVQPHSGASANFAAFTAFLKPGDTFLGMDLSNGGHLTHGSPVNFSGILYRAISYGVTDEGLLDYDQMRELARTHRPKMIIAGYSAYSRAIDWQAFAEVASEIGAIFMVDMAHFAGLAATGVYPSPVPYADVVTTTTHKTLRGPRGGMILCKAEHQKAIDKSVFPGAQGGPLEHVIAAKAVSFREALRPDFADYCRRVVANAKALAGAFVARGFHVVSGGTDNHLMLLDLRNRGLTGKVAEKALDAAGITVNKNTVPKETQSPFVTSGIRVGTPAVTTRGFGEAEMGTVADLMDRALADAENAAVAESVREEVRALAARFPLYPATADLTHG</sequence>
<dbReference type="PANTHER" id="PTHR11680">
    <property type="entry name" value="SERINE HYDROXYMETHYLTRANSFERASE"/>
    <property type="match status" value="1"/>
</dbReference>
<organism evidence="14 15">
    <name type="scientific">Gemmatirosa kalamazoonensis</name>
    <dbReference type="NCBI Taxonomy" id="861299"/>
    <lineage>
        <taxon>Bacteria</taxon>
        <taxon>Pseudomonadati</taxon>
        <taxon>Gemmatimonadota</taxon>
        <taxon>Gemmatimonadia</taxon>
        <taxon>Gemmatimonadales</taxon>
        <taxon>Gemmatimonadaceae</taxon>
        <taxon>Gemmatirosa</taxon>
    </lineage>
</organism>
<dbReference type="InterPro" id="IPR049943">
    <property type="entry name" value="Ser_HO-MeTrfase-like"/>
</dbReference>
<dbReference type="STRING" id="861299.J421_3005"/>